<sequence length="34" mass="3952">MHRARLRFEWKQGAPSCFPLQLRKRSAKIAGIPT</sequence>
<evidence type="ECO:0000313" key="1">
    <source>
        <dbReference type="EMBL" id="EAU61641.1"/>
    </source>
</evidence>
<name>Q08MD2_STIAD</name>
<dbReference type="EMBL" id="AAMD01000381">
    <property type="protein sequence ID" value="EAU61641.1"/>
    <property type="molecule type" value="Genomic_DNA"/>
</dbReference>
<accession>Q08MD2</accession>
<comment type="caution">
    <text evidence="1">The sequence shown here is derived from an EMBL/GenBank/DDBJ whole genome shotgun (WGS) entry which is preliminary data.</text>
</comment>
<gene>
    <name evidence="1" type="ORF">STIAU_6677</name>
</gene>
<evidence type="ECO:0000313" key="2">
    <source>
        <dbReference type="Proteomes" id="UP000032702"/>
    </source>
</evidence>
<protein>
    <submittedName>
        <fullName evidence="1">Uncharacterized protein</fullName>
    </submittedName>
</protein>
<dbReference type="Proteomes" id="UP000032702">
    <property type="component" value="Unassembled WGS sequence"/>
</dbReference>
<reference evidence="1 2" key="1">
    <citation type="submission" date="2006-04" db="EMBL/GenBank/DDBJ databases">
        <authorList>
            <person name="Nierman W.C."/>
        </authorList>
    </citation>
    <scope>NUCLEOTIDE SEQUENCE [LARGE SCALE GENOMIC DNA]</scope>
    <source>
        <strain evidence="1 2">DW4/3-1</strain>
    </source>
</reference>
<organism evidence="1 2">
    <name type="scientific">Stigmatella aurantiaca (strain DW4/3-1)</name>
    <dbReference type="NCBI Taxonomy" id="378806"/>
    <lineage>
        <taxon>Bacteria</taxon>
        <taxon>Pseudomonadati</taxon>
        <taxon>Myxococcota</taxon>
        <taxon>Myxococcia</taxon>
        <taxon>Myxococcales</taxon>
        <taxon>Cystobacterineae</taxon>
        <taxon>Archangiaceae</taxon>
        <taxon>Stigmatella</taxon>
    </lineage>
</organism>
<dbReference type="AlphaFoldDB" id="Q08MD2"/>
<proteinExistence type="predicted"/>